<evidence type="ECO:0000313" key="2">
    <source>
        <dbReference type="EMBL" id="KAF6130768.1"/>
    </source>
</evidence>
<evidence type="ECO:0000313" key="3">
    <source>
        <dbReference type="Proteomes" id="UP000664940"/>
    </source>
</evidence>
<proteinExistence type="predicted"/>
<accession>A0A834BKF9</accession>
<feature type="compositionally biased region" description="Pro residues" evidence="1">
    <location>
        <begin position="36"/>
        <end position="45"/>
    </location>
</feature>
<feature type="region of interest" description="Disordered" evidence="1">
    <location>
        <begin position="29"/>
        <end position="76"/>
    </location>
</feature>
<comment type="caution">
    <text evidence="2">The sequence shown here is derived from an EMBL/GenBank/DDBJ whole genome shotgun (WGS) entry which is preliminary data.</text>
</comment>
<protein>
    <submittedName>
        <fullName evidence="2">Uncharacterized protein</fullName>
    </submittedName>
</protein>
<gene>
    <name evidence="2" type="ORF">HJG60_007746</name>
</gene>
<dbReference type="Proteomes" id="UP000664940">
    <property type="component" value="Unassembled WGS sequence"/>
</dbReference>
<dbReference type="AlphaFoldDB" id="A0A834BKF9"/>
<dbReference type="EMBL" id="JABVXQ010000001">
    <property type="protein sequence ID" value="KAF6130768.1"/>
    <property type="molecule type" value="Genomic_DNA"/>
</dbReference>
<reference evidence="2 3" key="1">
    <citation type="journal article" date="2020" name="Nature">
        <title>Six reference-quality genomes reveal evolution of bat adaptations.</title>
        <authorList>
            <person name="Jebb D."/>
            <person name="Huang Z."/>
            <person name="Pippel M."/>
            <person name="Hughes G.M."/>
            <person name="Lavrichenko K."/>
            <person name="Devanna P."/>
            <person name="Winkler S."/>
            <person name="Jermiin L.S."/>
            <person name="Skirmuntt E.C."/>
            <person name="Katzourakis A."/>
            <person name="Burkitt-Gray L."/>
            <person name="Ray D.A."/>
            <person name="Sullivan K.A.M."/>
            <person name="Roscito J.G."/>
            <person name="Kirilenko B.M."/>
            <person name="Davalos L.M."/>
            <person name="Corthals A.P."/>
            <person name="Power M.L."/>
            <person name="Jones G."/>
            <person name="Ransome R.D."/>
            <person name="Dechmann D.K.N."/>
            <person name="Locatelli A.G."/>
            <person name="Puechmaille S.J."/>
            <person name="Fedrigo O."/>
            <person name="Jarvis E.D."/>
            <person name="Hiller M."/>
            <person name="Vernes S.C."/>
            <person name="Myers E.W."/>
            <person name="Teeling E.C."/>
        </authorList>
    </citation>
    <scope>NUCLEOTIDE SEQUENCE [LARGE SCALE GENOMIC DNA]</scope>
    <source>
        <strain evidence="2">Bat1K_MPI-CBG_1</strain>
    </source>
</reference>
<organism evidence="2 3">
    <name type="scientific">Phyllostomus discolor</name>
    <name type="common">pale spear-nosed bat</name>
    <dbReference type="NCBI Taxonomy" id="89673"/>
    <lineage>
        <taxon>Eukaryota</taxon>
        <taxon>Metazoa</taxon>
        <taxon>Chordata</taxon>
        <taxon>Craniata</taxon>
        <taxon>Vertebrata</taxon>
        <taxon>Euteleostomi</taxon>
        <taxon>Mammalia</taxon>
        <taxon>Eutheria</taxon>
        <taxon>Laurasiatheria</taxon>
        <taxon>Chiroptera</taxon>
        <taxon>Yangochiroptera</taxon>
        <taxon>Phyllostomidae</taxon>
        <taxon>Phyllostominae</taxon>
        <taxon>Phyllostomus</taxon>
    </lineage>
</organism>
<evidence type="ECO:0000256" key="1">
    <source>
        <dbReference type="SAM" id="MobiDB-lite"/>
    </source>
</evidence>
<sequence length="144" mass="15519">MRSPPEAWQRPTTPPQHCHWAPAAHGASCLPRRPPRSTPCPPQPLHTPCRSPHPTQAPAGCSPSPSTPSYTQASSPRPCTLLSVWQCWGLSSHVPHLRSHSCLRPAPLQTQMPSGLGRPAPPHRLVLSPGLAQRSRSVNVNCGN</sequence>
<name>A0A834BKF9_9CHIR</name>
<feature type="compositionally biased region" description="Polar residues" evidence="1">
    <location>
        <begin position="63"/>
        <end position="76"/>
    </location>
</feature>